<evidence type="ECO:0000313" key="1">
    <source>
        <dbReference type="EMBL" id="AWO00784.1"/>
    </source>
</evidence>
<keyword evidence="2" id="KW-1185">Reference proteome</keyword>
<proteinExistence type="predicted"/>
<gene>
    <name evidence="1" type="ORF">DLD77_03275</name>
</gene>
<protein>
    <recommendedName>
        <fullName evidence="3">Lipoprotein</fullName>
    </recommendedName>
</protein>
<evidence type="ECO:0000313" key="2">
    <source>
        <dbReference type="Proteomes" id="UP000246099"/>
    </source>
</evidence>
<accession>A0ABM6WA36</accession>
<evidence type="ECO:0008006" key="3">
    <source>
        <dbReference type="Google" id="ProtNLM"/>
    </source>
</evidence>
<sequence>METGAKMVPASASKILNYSMPLKPLISFLVLTACYGCRETPAPVQKVEYMPLENYRFHQPCGRPVFSGDMPGGYYAAFVLTDSLQVADCVSSSGGASGAASIALRSGRDFLLILQGSRPCAFSLDGMELADSVLQIGLRADTAARGVNIWKINGEGVKLIQLMADRLHYAYVPGPQWTGTVPVLKGLYQKEQSAGD</sequence>
<name>A0ABM6WA36_9BACT</name>
<dbReference type="EMBL" id="CP029600">
    <property type="protein sequence ID" value="AWO00784.1"/>
    <property type="molecule type" value="Genomic_DNA"/>
</dbReference>
<dbReference type="PROSITE" id="PS51257">
    <property type="entry name" value="PROKAR_LIPOPROTEIN"/>
    <property type="match status" value="1"/>
</dbReference>
<organism evidence="1 2">
    <name type="scientific">Chitinophaga alhagiae</name>
    <dbReference type="NCBI Taxonomy" id="2203219"/>
    <lineage>
        <taxon>Bacteria</taxon>
        <taxon>Pseudomonadati</taxon>
        <taxon>Bacteroidota</taxon>
        <taxon>Chitinophagia</taxon>
        <taxon>Chitinophagales</taxon>
        <taxon>Chitinophagaceae</taxon>
        <taxon>Chitinophaga</taxon>
    </lineage>
</organism>
<dbReference type="Proteomes" id="UP000246099">
    <property type="component" value="Chromosome"/>
</dbReference>
<reference evidence="1 2" key="1">
    <citation type="submission" date="2018-05" db="EMBL/GenBank/DDBJ databases">
        <title>Chitinophaga sp. nov., isolated from rhizosphere soil of Alhagi.</title>
        <authorList>
            <person name="Liu Y."/>
        </authorList>
    </citation>
    <scope>NUCLEOTIDE SEQUENCE [LARGE SCALE GENOMIC DNA]</scope>
    <source>
        <strain evidence="1 2">T22</strain>
    </source>
</reference>